<evidence type="ECO:0000259" key="6">
    <source>
        <dbReference type="PROSITE" id="PS50262"/>
    </source>
</evidence>
<keyword evidence="2 5" id="KW-0812">Transmembrane</keyword>
<dbReference type="InterPro" id="IPR017452">
    <property type="entry name" value="GPCR_Rhodpsn_7TM"/>
</dbReference>
<feature type="transmembrane region" description="Helical" evidence="5">
    <location>
        <begin position="41"/>
        <end position="59"/>
    </location>
</feature>
<keyword evidence="3 5" id="KW-1133">Transmembrane helix</keyword>
<gene>
    <name evidence="7" type="ORF">Mgra_00001603</name>
</gene>
<name>A0A8S9ZZM1_9BILA</name>
<dbReference type="OrthoDB" id="5783254at2759"/>
<proteinExistence type="predicted"/>
<feature type="domain" description="G-protein coupled receptors family 1 profile" evidence="6">
    <location>
        <begin position="20"/>
        <end position="286"/>
    </location>
</feature>
<evidence type="ECO:0000256" key="1">
    <source>
        <dbReference type="ARBA" id="ARBA00004370"/>
    </source>
</evidence>
<protein>
    <recommendedName>
        <fullName evidence="6">G-protein coupled receptors family 1 profile domain-containing protein</fullName>
    </recommendedName>
</protein>
<accession>A0A8S9ZZM1</accession>
<dbReference type="SUPFAM" id="SSF81321">
    <property type="entry name" value="Family A G protein-coupled receptor-like"/>
    <property type="match status" value="1"/>
</dbReference>
<feature type="transmembrane region" description="Helical" evidence="5">
    <location>
        <begin position="233"/>
        <end position="254"/>
    </location>
</feature>
<organism evidence="7 8">
    <name type="scientific">Meloidogyne graminicola</name>
    <dbReference type="NCBI Taxonomy" id="189291"/>
    <lineage>
        <taxon>Eukaryota</taxon>
        <taxon>Metazoa</taxon>
        <taxon>Ecdysozoa</taxon>
        <taxon>Nematoda</taxon>
        <taxon>Chromadorea</taxon>
        <taxon>Rhabditida</taxon>
        <taxon>Tylenchina</taxon>
        <taxon>Tylenchomorpha</taxon>
        <taxon>Tylenchoidea</taxon>
        <taxon>Meloidogynidae</taxon>
        <taxon>Meloidogyninae</taxon>
        <taxon>Meloidogyne</taxon>
    </lineage>
</organism>
<dbReference type="Gene3D" id="1.20.1070.10">
    <property type="entry name" value="Rhodopsin 7-helix transmembrane proteins"/>
    <property type="match status" value="1"/>
</dbReference>
<dbReference type="Pfam" id="PF10317">
    <property type="entry name" value="7TM_GPCR_Srd"/>
    <property type="match status" value="1"/>
</dbReference>
<evidence type="ECO:0000313" key="8">
    <source>
        <dbReference type="Proteomes" id="UP000605970"/>
    </source>
</evidence>
<dbReference type="InterPro" id="IPR019421">
    <property type="entry name" value="7TM_GPCR_serpentine_rcpt_Srd"/>
</dbReference>
<evidence type="ECO:0000256" key="2">
    <source>
        <dbReference type="ARBA" id="ARBA00022692"/>
    </source>
</evidence>
<feature type="transmembrane region" description="Helical" evidence="5">
    <location>
        <begin position="6"/>
        <end position="29"/>
    </location>
</feature>
<evidence type="ECO:0000256" key="4">
    <source>
        <dbReference type="ARBA" id="ARBA00023136"/>
    </source>
</evidence>
<feature type="transmembrane region" description="Helical" evidence="5">
    <location>
        <begin position="79"/>
        <end position="107"/>
    </location>
</feature>
<keyword evidence="8" id="KW-1185">Reference proteome</keyword>
<dbReference type="PROSITE" id="PS50262">
    <property type="entry name" value="G_PROTEIN_RECEP_F1_2"/>
    <property type="match status" value="1"/>
</dbReference>
<evidence type="ECO:0000313" key="7">
    <source>
        <dbReference type="EMBL" id="KAF7639077.1"/>
    </source>
</evidence>
<comment type="caution">
    <text evidence="7">The sequence shown here is derived from an EMBL/GenBank/DDBJ whole genome shotgun (WGS) entry which is preliminary data.</text>
</comment>
<keyword evidence="4 5" id="KW-0472">Membrane</keyword>
<dbReference type="PANTHER" id="PTHR22943">
    <property type="entry name" value="7-TRANSMEMBRANE DOMAIN RECEPTOR C.ELEGANS"/>
    <property type="match status" value="1"/>
</dbReference>
<evidence type="ECO:0000256" key="3">
    <source>
        <dbReference type="ARBA" id="ARBA00022989"/>
    </source>
</evidence>
<reference evidence="7" key="1">
    <citation type="journal article" date="2020" name="Ecol. Evol.">
        <title>Genome structure and content of the rice root-knot nematode (Meloidogyne graminicola).</title>
        <authorList>
            <person name="Phan N.T."/>
            <person name="Danchin E.G.J."/>
            <person name="Klopp C."/>
            <person name="Perfus-Barbeoch L."/>
            <person name="Kozlowski D.K."/>
            <person name="Koutsovoulos G.D."/>
            <person name="Lopez-Roques C."/>
            <person name="Bouchez O."/>
            <person name="Zahm M."/>
            <person name="Besnard G."/>
            <person name="Bellafiore S."/>
        </authorList>
    </citation>
    <scope>NUCLEOTIDE SEQUENCE</scope>
    <source>
        <strain evidence="7">VN-18</strain>
    </source>
</reference>
<sequence>MIGEIYSLIIFCLGGIGLFSNFLLIYFILRYTMKEMKIYNRILLQTCIVDIIAIFVYISDRGVGTVWEYGPTHYLSNPWQCICFMIFGFICRFTTMNVCSQFVFRYLSVVRNIKIKWKMYGLILFLFIFPIALLFILSFIAFHPTEENEYLTNYEIINILEIDNKTIKDYVVGMRANTSSNLSGFILIYALIFTILSYIIIILCGISIQLYVRKNYKGPNLETMRQVNRQMTIVLSAQALLPLLTFIPQLYLNFTLFFNFPVNTKLIMILGTPITELIAILNPLVTLLSVKNYRQLLIKYLYCGRQILRNGNNNNYTNNTNSNNNNYAFFK</sequence>
<feature type="transmembrane region" description="Helical" evidence="5">
    <location>
        <begin position="266"/>
        <end position="290"/>
    </location>
</feature>
<dbReference type="Proteomes" id="UP000605970">
    <property type="component" value="Unassembled WGS sequence"/>
</dbReference>
<evidence type="ECO:0000256" key="5">
    <source>
        <dbReference type="SAM" id="Phobius"/>
    </source>
</evidence>
<feature type="transmembrane region" description="Helical" evidence="5">
    <location>
        <begin position="119"/>
        <end position="142"/>
    </location>
</feature>
<dbReference type="EMBL" id="JABEBT010000008">
    <property type="protein sequence ID" value="KAF7639077.1"/>
    <property type="molecule type" value="Genomic_DNA"/>
</dbReference>
<dbReference type="PANTHER" id="PTHR22943:SF248">
    <property type="entry name" value="SEVEN TM RECEPTOR"/>
    <property type="match status" value="1"/>
</dbReference>
<dbReference type="AlphaFoldDB" id="A0A8S9ZZM1"/>
<dbReference type="GO" id="GO:0016020">
    <property type="term" value="C:membrane"/>
    <property type="evidence" value="ECO:0007669"/>
    <property type="project" value="UniProtKB-SubCell"/>
</dbReference>
<feature type="transmembrane region" description="Helical" evidence="5">
    <location>
        <begin position="186"/>
        <end position="212"/>
    </location>
</feature>
<comment type="subcellular location">
    <subcellularLocation>
        <location evidence="1">Membrane</location>
    </subcellularLocation>
</comment>